<feature type="transmembrane region" description="Helical" evidence="1">
    <location>
        <begin position="15"/>
        <end position="40"/>
    </location>
</feature>
<dbReference type="InterPro" id="IPR045584">
    <property type="entry name" value="Pilin-like"/>
</dbReference>
<dbReference type="PANTHER" id="PTHR30093">
    <property type="entry name" value="GENERAL SECRETION PATHWAY PROTEIN G"/>
    <property type="match status" value="1"/>
</dbReference>
<keyword evidence="1" id="KW-0812">Transmembrane</keyword>
<dbReference type="RefSeq" id="WP_148595917.1">
    <property type="nucleotide sequence ID" value="NZ_CP042997.1"/>
</dbReference>
<dbReference type="SUPFAM" id="SSF54523">
    <property type="entry name" value="Pili subunits"/>
    <property type="match status" value="1"/>
</dbReference>
<evidence type="ECO:0000313" key="4">
    <source>
        <dbReference type="Proteomes" id="UP000324233"/>
    </source>
</evidence>
<organism evidence="3 4">
    <name type="scientific">Aquisphaera giovannonii</name>
    <dbReference type="NCBI Taxonomy" id="406548"/>
    <lineage>
        <taxon>Bacteria</taxon>
        <taxon>Pseudomonadati</taxon>
        <taxon>Planctomycetota</taxon>
        <taxon>Planctomycetia</taxon>
        <taxon>Isosphaerales</taxon>
        <taxon>Isosphaeraceae</taxon>
        <taxon>Aquisphaera</taxon>
    </lineage>
</organism>
<dbReference type="InterPro" id="IPR011453">
    <property type="entry name" value="DUF1559"/>
</dbReference>
<gene>
    <name evidence="3" type="ORF">OJF2_47640</name>
</gene>
<dbReference type="AlphaFoldDB" id="A0A5B9W7I0"/>
<feature type="domain" description="DUF1559" evidence="2">
    <location>
        <begin position="41"/>
        <end position="318"/>
    </location>
</feature>
<dbReference type="InterPro" id="IPR027558">
    <property type="entry name" value="Pre_pil_HX9DG_C"/>
</dbReference>
<dbReference type="InterPro" id="IPR012902">
    <property type="entry name" value="N_methyl_site"/>
</dbReference>
<dbReference type="PANTHER" id="PTHR30093:SF2">
    <property type="entry name" value="TYPE II SECRETION SYSTEM PROTEIN H"/>
    <property type="match status" value="1"/>
</dbReference>
<dbReference type="EMBL" id="CP042997">
    <property type="protein sequence ID" value="QEH36204.1"/>
    <property type="molecule type" value="Genomic_DNA"/>
</dbReference>
<evidence type="ECO:0000256" key="1">
    <source>
        <dbReference type="SAM" id="Phobius"/>
    </source>
</evidence>
<keyword evidence="4" id="KW-1185">Reference proteome</keyword>
<name>A0A5B9W7I0_9BACT</name>
<dbReference type="Pfam" id="PF07596">
    <property type="entry name" value="SBP_bac_10"/>
    <property type="match status" value="1"/>
</dbReference>
<keyword evidence="1" id="KW-0472">Membrane</keyword>
<protein>
    <recommendedName>
        <fullName evidence="2">DUF1559 domain-containing protein</fullName>
    </recommendedName>
</protein>
<evidence type="ECO:0000313" key="3">
    <source>
        <dbReference type="EMBL" id="QEH36204.1"/>
    </source>
</evidence>
<dbReference type="NCBIfam" id="TIGR02532">
    <property type="entry name" value="IV_pilin_GFxxxE"/>
    <property type="match status" value="1"/>
</dbReference>
<dbReference type="OrthoDB" id="254858at2"/>
<evidence type="ECO:0000259" key="2">
    <source>
        <dbReference type="Pfam" id="PF07596"/>
    </source>
</evidence>
<dbReference type="Gene3D" id="3.30.700.10">
    <property type="entry name" value="Glycoprotein, Type 4 Pilin"/>
    <property type="match status" value="1"/>
</dbReference>
<keyword evidence="1" id="KW-1133">Transmembrane helix</keyword>
<dbReference type="Pfam" id="PF07963">
    <property type="entry name" value="N_methyl"/>
    <property type="match status" value="1"/>
</dbReference>
<reference evidence="3 4" key="1">
    <citation type="submission" date="2019-08" db="EMBL/GenBank/DDBJ databases">
        <title>Deep-cultivation of Planctomycetes and their phenomic and genomic characterization uncovers novel biology.</title>
        <authorList>
            <person name="Wiegand S."/>
            <person name="Jogler M."/>
            <person name="Boedeker C."/>
            <person name="Pinto D."/>
            <person name="Vollmers J."/>
            <person name="Rivas-Marin E."/>
            <person name="Kohn T."/>
            <person name="Peeters S.H."/>
            <person name="Heuer A."/>
            <person name="Rast P."/>
            <person name="Oberbeckmann S."/>
            <person name="Bunk B."/>
            <person name="Jeske O."/>
            <person name="Meyerdierks A."/>
            <person name="Storesund J.E."/>
            <person name="Kallscheuer N."/>
            <person name="Luecker S."/>
            <person name="Lage O.M."/>
            <person name="Pohl T."/>
            <person name="Merkel B.J."/>
            <person name="Hornburger P."/>
            <person name="Mueller R.-W."/>
            <person name="Bruemmer F."/>
            <person name="Labrenz M."/>
            <person name="Spormann A.M."/>
            <person name="Op den Camp H."/>
            <person name="Overmann J."/>
            <person name="Amann R."/>
            <person name="Jetten M.S.M."/>
            <person name="Mascher T."/>
            <person name="Medema M.H."/>
            <person name="Devos D.P."/>
            <person name="Kaster A.-K."/>
            <person name="Ovreas L."/>
            <person name="Rohde M."/>
            <person name="Galperin M.Y."/>
            <person name="Jogler C."/>
        </authorList>
    </citation>
    <scope>NUCLEOTIDE SEQUENCE [LARGE SCALE GENOMIC DNA]</scope>
    <source>
        <strain evidence="3 4">OJF2</strain>
    </source>
</reference>
<dbReference type="Proteomes" id="UP000324233">
    <property type="component" value="Chromosome"/>
</dbReference>
<dbReference type="KEGG" id="agv:OJF2_47640"/>
<sequence>MNRQTAEAPRRADGAAFTLIELLVVIAIIAVLIALLLPAVQSAREAARRAQCVNNLKQIGLALHNYLSANNTFPPVTVMPQGRTSQPWSGLVRILPYLEQGNLYNTVNWNSQYEFTSSPTLAMTRVGAFICPSEVNDTPRVGTSLIYYPLNYSFNQGTWFIYDPASNTVGDGAFVPNRAYTPAAITDGLSSTLAMSENKAYQANYWDTKNPSTLGVAPPTTPQDLVQYVGGTFDTNGHTEWVEGDVHEVGFTTTFTPNARVYTLVNGLQTDIDLTSLRDGESFTLPTYAAITARSYHPGTVSTLMMDGSVRSVKSTINLLVWRNLGTRAGNEVVSADAY</sequence>
<proteinExistence type="predicted"/>
<accession>A0A5B9W7I0</accession>
<dbReference type="NCBIfam" id="TIGR04294">
    <property type="entry name" value="pre_pil_HX9DG"/>
    <property type="match status" value="1"/>
</dbReference>